<keyword evidence="2" id="KW-1185">Reference proteome</keyword>
<sequence length="47" mass="5580">MTNYERYGIPDQSRIFNKPSGVWNPSLLINTDIHNHRLESHAEEENR</sequence>
<name>A7E4E0_SCLS1</name>
<dbReference type="RefSeq" id="XP_001598076.1">
    <property type="nucleotide sequence ID" value="XM_001598026.1"/>
</dbReference>
<reference evidence="2" key="1">
    <citation type="journal article" date="2011" name="PLoS Genet.">
        <title>Genomic analysis of the necrotrophic fungal pathogens Sclerotinia sclerotiorum and Botrytis cinerea.</title>
        <authorList>
            <person name="Amselem J."/>
            <person name="Cuomo C.A."/>
            <person name="van Kan J.A."/>
            <person name="Viaud M."/>
            <person name="Benito E.P."/>
            <person name="Couloux A."/>
            <person name="Coutinho P.M."/>
            <person name="de Vries R.P."/>
            <person name="Dyer P.S."/>
            <person name="Fillinger S."/>
            <person name="Fournier E."/>
            <person name="Gout L."/>
            <person name="Hahn M."/>
            <person name="Kohn L."/>
            <person name="Lapalu N."/>
            <person name="Plummer K.M."/>
            <person name="Pradier J.M."/>
            <person name="Quevillon E."/>
            <person name="Sharon A."/>
            <person name="Simon A."/>
            <person name="ten Have A."/>
            <person name="Tudzynski B."/>
            <person name="Tudzynski P."/>
            <person name="Wincker P."/>
            <person name="Andrew M."/>
            <person name="Anthouard V."/>
            <person name="Beever R.E."/>
            <person name="Beffa R."/>
            <person name="Benoit I."/>
            <person name="Bouzid O."/>
            <person name="Brault B."/>
            <person name="Chen Z."/>
            <person name="Choquer M."/>
            <person name="Collemare J."/>
            <person name="Cotton P."/>
            <person name="Danchin E.G."/>
            <person name="Da Silva C."/>
            <person name="Gautier A."/>
            <person name="Giraud C."/>
            <person name="Giraud T."/>
            <person name="Gonzalez C."/>
            <person name="Grossetete S."/>
            <person name="Guldener U."/>
            <person name="Henrissat B."/>
            <person name="Howlett B.J."/>
            <person name="Kodira C."/>
            <person name="Kretschmer M."/>
            <person name="Lappartient A."/>
            <person name="Leroch M."/>
            <person name="Levis C."/>
            <person name="Mauceli E."/>
            <person name="Neuveglise C."/>
            <person name="Oeser B."/>
            <person name="Pearson M."/>
            <person name="Poulain J."/>
            <person name="Poussereau N."/>
            <person name="Quesneville H."/>
            <person name="Rascle C."/>
            <person name="Schumacher J."/>
            <person name="Segurens B."/>
            <person name="Sexton A."/>
            <person name="Silva E."/>
            <person name="Sirven C."/>
            <person name="Soanes D.M."/>
            <person name="Talbot N.J."/>
            <person name="Templeton M."/>
            <person name="Yandava C."/>
            <person name="Yarden O."/>
            <person name="Zeng Q."/>
            <person name="Rollins J.A."/>
            <person name="Lebrun M.H."/>
            <person name="Dickman M."/>
        </authorList>
    </citation>
    <scope>NUCLEOTIDE SEQUENCE [LARGE SCALE GENOMIC DNA]</scope>
    <source>
        <strain evidence="2">ATCC 18683 / 1980 / Ss-1</strain>
    </source>
</reference>
<evidence type="ECO:0000313" key="1">
    <source>
        <dbReference type="EMBL" id="EDN90762.1"/>
    </source>
</evidence>
<dbReference type="HOGENOM" id="CLU_3175648_0_0_1"/>
<dbReference type="AlphaFoldDB" id="A7E4E0"/>
<dbReference type="KEGG" id="ssl:SS1G_00162"/>
<organism evidence="1 2">
    <name type="scientific">Sclerotinia sclerotiorum (strain ATCC 18683 / 1980 / Ss-1)</name>
    <name type="common">White mold</name>
    <name type="synonym">Whetzelinia sclerotiorum</name>
    <dbReference type="NCBI Taxonomy" id="665079"/>
    <lineage>
        <taxon>Eukaryota</taxon>
        <taxon>Fungi</taxon>
        <taxon>Dikarya</taxon>
        <taxon>Ascomycota</taxon>
        <taxon>Pezizomycotina</taxon>
        <taxon>Leotiomycetes</taxon>
        <taxon>Helotiales</taxon>
        <taxon>Sclerotiniaceae</taxon>
        <taxon>Sclerotinia</taxon>
    </lineage>
</organism>
<dbReference type="EMBL" id="CH476621">
    <property type="protein sequence ID" value="EDN90762.1"/>
    <property type="molecule type" value="Genomic_DNA"/>
</dbReference>
<dbReference type="GeneID" id="5494690"/>
<gene>
    <name evidence="1" type="ORF">SS1G_00162</name>
</gene>
<accession>A7E4E0</accession>
<evidence type="ECO:0000313" key="2">
    <source>
        <dbReference type="Proteomes" id="UP000001312"/>
    </source>
</evidence>
<proteinExistence type="predicted"/>
<dbReference type="Proteomes" id="UP000001312">
    <property type="component" value="Unassembled WGS sequence"/>
</dbReference>
<dbReference type="InParanoid" id="A7E4E0"/>
<protein>
    <submittedName>
        <fullName evidence="1">Uncharacterized protein</fullName>
    </submittedName>
</protein>